<dbReference type="GO" id="GO:0031931">
    <property type="term" value="C:TORC1 complex"/>
    <property type="evidence" value="ECO:0007669"/>
    <property type="project" value="UniProtKB-UniRule"/>
</dbReference>
<dbReference type="SUPFAM" id="SSF50978">
    <property type="entry name" value="WD40 repeat-like"/>
    <property type="match status" value="1"/>
</dbReference>
<name>A0A4Y7K1E0_PAPSO</name>
<comment type="similarity">
    <text evidence="1">Belongs to the WD repeat LST8 family.</text>
</comment>
<keyword evidence="1" id="KW-0677">Repeat</keyword>
<dbReference type="Proteomes" id="UP000316621">
    <property type="component" value="Chromosome 6"/>
</dbReference>
<keyword evidence="3" id="KW-1185">Reference proteome</keyword>
<dbReference type="GO" id="GO:0031929">
    <property type="term" value="P:TOR signaling"/>
    <property type="evidence" value="ECO:0007669"/>
    <property type="project" value="UniProtKB-UniRule"/>
</dbReference>
<sequence>MLFVLDLKQFALAKSDSKGSLSIFKNGDRRLVPAAYDEIMEVWKNCSRSAILVPEVDMSIRSLTVIWDGSLVVAANNNVTCYVWRLQRGTQTMKFFELLHNLQAHDGYILKCLLSPGQIARVAIIFRVDEGLLPPLDAPHHLRKHEWGPYREG</sequence>
<comment type="function">
    <text evidence="1">Component of TORC1 complex, which is an essential cell growth regulator that controls plant development. Acts by activating transcription, protein synthesis and ribosome biogenesis, and inhibiting mRNA degradation and autophagy.</text>
</comment>
<dbReference type="Gene3D" id="2.130.10.10">
    <property type="entry name" value="YVTN repeat-like/Quinoprotein amine dehydrogenase"/>
    <property type="match status" value="1"/>
</dbReference>
<dbReference type="STRING" id="3469.A0A4Y7K1E0"/>
<dbReference type="InterPro" id="IPR037588">
    <property type="entry name" value="MLST8"/>
</dbReference>
<comment type="subcellular location">
    <subcellularLocation>
        <location evidence="1">Endosome</location>
    </subcellularLocation>
</comment>
<dbReference type="GO" id="GO:0005768">
    <property type="term" value="C:endosome"/>
    <property type="evidence" value="ECO:0007669"/>
    <property type="project" value="UniProtKB-SubCell"/>
</dbReference>
<evidence type="ECO:0000313" key="3">
    <source>
        <dbReference type="Proteomes" id="UP000316621"/>
    </source>
</evidence>
<comment type="subunit">
    <text evidence="1">The target of rapamycin complex 1 (TORC1) is composed of at least RAPTOR, LST8 and TOR.</text>
</comment>
<keyword evidence="1" id="KW-0967">Endosome</keyword>
<reference evidence="2 3" key="1">
    <citation type="journal article" date="2018" name="Science">
        <title>The opium poppy genome and morphinan production.</title>
        <authorList>
            <person name="Guo L."/>
            <person name="Winzer T."/>
            <person name="Yang X."/>
            <person name="Li Y."/>
            <person name="Ning Z."/>
            <person name="He Z."/>
            <person name="Teodor R."/>
            <person name="Lu Y."/>
            <person name="Bowser T.A."/>
            <person name="Graham I.A."/>
            <person name="Ye K."/>
        </authorList>
    </citation>
    <scope>NUCLEOTIDE SEQUENCE [LARGE SCALE GENOMIC DNA]</scope>
    <source>
        <strain evidence="3">cv. HN1</strain>
        <tissue evidence="2">Leaves</tissue>
    </source>
</reference>
<dbReference type="PANTHER" id="PTHR19842">
    <property type="entry name" value="G BETA-LIKE PROTEIN GBL"/>
    <property type="match status" value="1"/>
</dbReference>
<dbReference type="Gramene" id="RZC66747">
    <property type="protein sequence ID" value="RZC66747"/>
    <property type="gene ID" value="C5167_010432"/>
</dbReference>
<dbReference type="InterPro" id="IPR015943">
    <property type="entry name" value="WD40/YVTN_repeat-like_dom_sf"/>
</dbReference>
<evidence type="ECO:0000313" key="2">
    <source>
        <dbReference type="EMBL" id="RZC66747.1"/>
    </source>
</evidence>
<organism evidence="2 3">
    <name type="scientific">Papaver somniferum</name>
    <name type="common">Opium poppy</name>
    <dbReference type="NCBI Taxonomy" id="3469"/>
    <lineage>
        <taxon>Eukaryota</taxon>
        <taxon>Viridiplantae</taxon>
        <taxon>Streptophyta</taxon>
        <taxon>Embryophyta</taxon>
        <taxon>Tracheophyta</taxon>
        <taxon>Spermatophyta</taxon>
        <taxon>Magnoliopsida</taxon>
        <taxon>Ranunculales</taxon>
        <taxon>Papaveraceae</taxon>
        <taxon>Papaveroideae</taxon>
        <taxon>Papaver</taxon>
    </lineage>
</organism>
<keyword evidence="1" id="KW-0853">WD repeat</keyword>
<dbReference type="AlphaFoldDB" id="A0A4Y7K1E0"/>
<dbReference type="GO" id="GO:0032956">
    <property type="term" value="P:regulation of actin cytoskeleton organization"/>
    <property type="evidence" value="ECO:0007669"/>
    <property type="project" value="TreeGrafter"/>
</dbReference>
<dbReference type="InterPro" id="IPR036322">
    <property type="entry name" value="WD40_repeat_dom_sf"/>
</dbReference>
<proteinExistence type="inferred from homology"/>
<dbReference type="PANTHER" id="PTHR19842:SF0">
    <property type="entry name" value="TARGET OF RAPAMYCIN COMPLEX SUBUNIT LST8"/>
    <property type="match status" value="1"/>
</dbReference>
<protein>
    <recommendedName>
        <fullName evidence="1">Target of rapamycin complex subunit LST8</fullName>
        <shortName evidence="1">TORC subunit LST8</shortName>
    </recommendedName>
    <alternativeName>
        <fullName evidence="1">Lethal with SEC13 protein 8 homolog</fullName>
    </alternativeName>
</protein>
<dbReference type="GO" id="GO:0031932">
    <property type="term" value="C:TORC2 complex"/>
    <property type="evidence" value="ECO:0007669"/>
    <property type="project" value="InterPro"/>
</dbReference>
<accession>A0A4Y7K1E0</accession>
<dbReference type="EMBL" id="CM010720">
    <property type="protein sequence ID" value="RZC66747.1"/>
    <property type="molecule type" value="Genomic_DNA"/>
</dbReference>
<evidence type="ECO:0000256" key="1">
    <source>
        <dbReference type="RuleBase" id="RU369068"/>
    </source>
</evidence>
<gene>
    <name evidence="2" type="ORF">C5167_010432</name>
</gene>